<protein>
    <submittedName>
        <fullName evidence="4">Uncharacterized protein</fullName>
    </submittedName>
</protein>
<keyword evidence="1" id="KW-0343">GTPase activation</keyword>
<dbReference type="GO" id="GO:0005096">
    <property type="term" value="F:GTPase activator activity"/>
    <property type="evidence" value="ECO:0007669"/>
    <property type="project" value="UniProtKB-KW"/>
</dbReference>
<name>A0A7S3RG12_EMIHU</name>
<dbReference type="GO" id="GO:0005829">
    <property type="term" value="C:cytosol"/>
    <property type="evidence" value="ECO:0007669"/>
    <property type="project" value="TreeGrafter"/>
</dbReference>
<dbReference type="AlphaFoldDB" id="A0A7S3RG12"/>
<dbReference type="Gene3D" id="3.80.10.10">
    <property type="entry name" value="Ribonuclease Inhibitor"/>
    <property type="match status" value="1"/>
</dbReference>
<dbReference type="InterPro" id="IPR001611">
    <property type="entry name" value="Leu-rich_rpt"/>
</dbReference>
<evidence type="ECO:0000313" key="4">
    <source>
        <dbReference type="EMBL" id="CAE0523100.1"/>
    </source>
</evidence>
<dbReference type="InterPro" id="IPR032675">
    <property type="entry name" value="LRR_dom_sf"/>
</dbReference>
<keyword evidence="3" id="KW-0677">Repeat</keyword>
<keyword evidence="2" id="KW-0433">Leucine-rich repeat</keyword>
<dbReference type="InterPro" id="IPR027038">
    <property type="entry name" value="RanGap"/>
</dbReference>
<dbReference type="GO" id="GO:0006913">
    <property type="term" value="P:nucleocytoplasmic transport"/>
    <property type="evidence" value="ECO:0007669"/>
    <property type="project" value="TreeGrafter"/>
</dbReference>
<dbReference type="GO" id="GO:0005634">
    <property type="term" value="C:nucleus"/>
    <property type="evidence" value="ECO:0007669"/>
    <property type="project" value="TreeGrafter"/>
</dbReference>
<gene>
    <name evidence="4" type="ORF">EHUX00137_LOCUS1600</name>
</gene>
<dbReference type="SMART" id="SM00368">
    <property type="entry name" value="LRR_RI"/>
    <property type="match status" value="5"/>
</dbReference>
<dbReference type="PANTHER" id="PTHR24113:SF12">
    <property type="entry name" value="RAN GTPASE-ACTIVATING PROTEIN 1"/>
    <property type="match status" value="1"/>
</dbReference>
<proteinExistence type="predicted"/>
<organism evidence="4">
    <name type="scientific">Emiliania huxleyi</name>
    <name type="common">Coccolithophore</name>
    <name type="synonym">Pontosphaera huxleyi</name>
    <dbReference type="NCBI Taxonomy" id="2903"/>
    <lineage>
        <taxon>Eukaryota</taxon>
        <taxon>Haptista</taxon>
        <taxon>Haptophyta</taxon>
        <taxon>Prymnesiophyceae</taxon>
        <taxon>Isochrysidales</taxon>
        <taxon>Noelaerhabdaceae</taxon>
        <taxon>Emiliania</taxon>
    </lineage>
</organism>
<sequence>MDSRRRPRYARVHLTSPPSSLELAEAPESERLAVFADCSGTPPRLLPPAEERVTLWNVPLPAPAAAALADELGRDGSACATLILTENALGCAGASLLAKTLRRLRWLELTDNAIGDAGAGAVAAAIADRACSLCWLGLADNRIGDAGAAALARALAHNAALEALDLQSNKLGDGAAAALADALRVNLTLQWLDLQMNEIDTAGVVALRSALEAQVASPRRGCGLQQLHLWDNAYNAPGRTDWADPAVAAEARGEEVELAIAEALRRNASSARERVYAEQEAQGLRDARLQREAADAAAQSRRAAALPASASEVGVAVTAAVSDAASWLQRAVWGNGGG</sequence>
<evidence type="ECO:0000256" key="1">
    <source>
        <dbReference type="ARBA" id="ARBA00022468"/>
    </source>
</evidence>
<reference evidence="4" key="1">
    <citation type="submission" date="2021-01" db="EMBL/GenBank/DDBJ databases">
        <authorList>
            <person name="Corre E."/>
            <person name="Pelletier E."/>
            <person name="Niang G."/>
            <person name="Scheremetjew M."/>
            <person name="Finn R."/>
            <person name="Kale V."/>
            <person name="Holt S."/>
            <person name="Cochrane G."/>
            <person name="Meng A."/>
            <person name="Brown T."/>
            <person name="Cohen L."/>
        </authorList>
    </citation>
    <scope>NUCLEOTIDE SEQUENCE</scope>
    <source>
        <strain evidence="4">379</strain>
    </source>
</reference>
<dbReference type="PANTHER" id="PTHR24113">
    <property type="entry name" value="RAN GTPASE-ACTIVATING PROTEIN 1"/>
    <property type="match status" value="1"/>
</dbReference>
<dbReference type="EMBL" id="HBIR01002318">
    <property type="protein sequence ID" value="CAE0523100.1"/>
    <property type="molecule type" value="Transcribed_RNA"/>
</dbReference>
<evidence type="ECO:0000256" key="2">
    <source>
        <dbReference type="ARBA" id="ARBA00022614"/>
    </source>
</evidence>
<evidence type="ECO:0000256" key="3">
    <source>
        <dbReference type="ARBA" id="ARBA00022737"/>
    </source>
</evidence>
<dbReference type="Pfam" id="PF13516">
    <property type="entry name" value="LRR_6"/>
    <property type="match status" value="4"/>
</dbReference>
<accession>A0A7S3RG12</accession>
<dbReference type="GO" id="GO:0031267">
    <property type="term" value="F:small GTPase binding"/>
    <property type="evidence" value="ECO:0007669"/>
    <property type="project" value="TreeGrafter"/>
</dbReference>
<dbReference type="SUPFAM" id="SSF52047">
    <property type="entry name" value="RNI-like"/>
    <property type="match status" value="1"/>
</dbReference>
<dbReference type="GO" id="GO:0048471">
    <property type="term" value="C:perinuclear region of cytoplasm"/>
    <property type="evidence" value="ECO:0007669"/>
    <property type="project" value="TreeGrafter"/>
</dbReference>